<reference evidence="2 3" key="1">
    <citation type="journal article" date="2012" name="J. Bacteriol.">
        <title>Genome sequence of the cycloprodigiosin-producing bacterial strain Pseudoalteromonas rubra ATCC 29570(T).</title>
        <authorList>
            <person name="Xie B.B."/>
            <person name="Shu Y.L."/>
            <person name="Qin Q.L."/>
            <person name="Rong J.C."/>
            <person name="Zhang X.Y."/>
            <person name="Chen X.L."/>
            <person name="Zhou B.C."/>
            <person name="Zhang Y.Z."/>
        </authorList>
    </citation>
    <scope>NUCLEOTIDE SEQUENCE [LARGE SCALE GENOMIC DNA]</scope>
    <source>
        <strain evidence="2 3">DSM 6842</strain>
    </source>
</reference>
<accession>A0A8T0CDY1</accession>
<gene>
    <name evidence="2" type="ORF">PRUB_a2818</name>
</gene>
<feature type="transmembrane region" description="Helical" evidence="1">
    <location>
        <begin position="12"/>
        <end position="32"/>
    </location>
</feature>
<evidence type="ECO:0000313" key="3">
    <source>
        <dbReference type="Proteomes" id="UP000016480"/>
    </source>
</evidence>
<protein>
    <submittedName>
        <fullName evidence="2">Uncharacterized protein</fullName>
    </submittedName>
</protein>
<dbReference type="EMBL" id="AHCD03000026">
    <property type="protein sequence ID" value="KAF7788215.1"/>
    <property type="molecule type" value="Genomic_DNA"/>
</dbReference>
<organism evidence="2 3">
    <name type="scientific">Pseudoalteromonas rubra</name>
    <dbReference type="NCBI Taxonomy" id="43658"/>
    <lineage>
        <taxon>Bacteria</taxon>
        <taxon>Pseudomonadati</taxon>
        <taxon>Pseudomonadota</taxon>
        <taxon>Gammaproteobacteria</taxon>
        <taxon>Alteromonadales</taxon>
        <taxon>Pseudoalteromonadaceae</taxon>
        <taxon>Pseudoalteromonas</taxon>
    </lineage>
</organism>
<evidence type="ECO:0000256" key="1">
    <source>
        <dbReference type="SAM" id="Phobius"/>
    </source>
</evidence>
<dbReference type="Proteomes" id="UP000016480">
    <property type="component" value="Unassembled WGS sequence"/>
</dbReference>
<comment type="caution">
    <text evidence="2">The sequence shown here is derived from an EMBL/GenBank/DDBJ whole genome shotgun (WGS) entry which is preliminary data.</text>
</comment>
<keyword evidence="1" id="KW-1133">Transmembrane helix</keyword>
<evidence type="ECO:0000313" key="2">
    <source>
        <dbReference type="EMBL" id="KAF7788215.1"/>
    </source>
</evidence>
<name>A0A8T0CDY1_9GAMM</name>
<proteinExistence type="predicted"/>
<sequence length="48" mass="5578">MVFVVPIESELSQMVLASLPSVILFMLSSLFFHFMYKQAKRRDVVTQL</sequence>
<dbReference type="AlphaFoldDB" id="A0A8T0CDY1"/>
<keyword evidence="1" id="KW-0812">Transmembrane</keyword>
<keyword evidence="1" id="KW-0472">Membrane</keyword>